<reference evidence="2 3" key="1">
    <citation type="journal article" date="2016" name="J. Zhejiang Univ. Sci. B">
        <title>Antibiotic resistance mechanisms of Myroides sp.</title>
        <authorList>
            <person name="Hu S."/>
            <person name="Yuan S."/>
            <person name="Qu H."/>
            <person name="Jiang T."/>
            <person name="Zhou Y."/>
            <person name="Wang M."/>
            <person name="Ming D."/>
        </authorList>
    </citation>
    <scope>NUCLEOTIDE SEQUENCE [LARGE SCALE GENOMIC DNA]</scope>
    <source>
        <strain evidence="2 3">PR63039</strain>
    </source>
</reference>
<dbReference type="EMBL" id="CP013690">
    <property type="protein sequence ID" value="ALU26655.1"/>
    <property type="molecule type" value="Genomic_DNA"/>
</dbReference>
<protein>
    <submittedName>
        <fullName evidence="2">Uncharacterized protein</fullName>
    </submittedName>
</protein>
<evidence type="ECO:0000256" key="1">
    <source>
        <dbReference type="SAM" id="Phobius"/>
    </source>
</evidence>
<dbReference type="KEGG" id="mod:AS202_11080"/>
<keyword evidence="1" id="KW-0812">Transmembrane</keyword>
<gene>
    <name evidence="2" type="ORF">AS202_11080</name>
</gene>
<evidence type="ECO:0000313" key="3">
    <source>
        <dbReference type="Proteomes" id="UP000069030"/>
    </source>
</evidence>
<dbReference type="Proteomes" id="UP000069030">
    <property type="component" value="Chromosome"/>
</dbReference>
<feature type="transmembrane region" description="Helical" evidence="1">
    <location>
        <begin position="51"/>
        <end position="71"/>
    </location>
</feature>
<name>A0AAI8C612_9FLAO</name>
<dbReference type="RefSeq" id="WP_058699425.1">
    <property type="nucleotide sequence ID" value="NZ_CP013690.1"/>
</dbReference>
<keyword evidence="1" id="KW-0472">Membrane</keyword>
<proteinExistence type="predicted"/>
<sequence length="137" mass="15777">MDNKYLNTKDPKGTFKVPEDYFANLEHRVLANIDSSITPTPKVVPLYKSRYIWTTAAAAIALLFGITFFFTPGSNTLNKDSIESYLEYNQSFSLNNDIINALDEEDLNDLKDNIEIKQSQIDHYVLSHIDIEYYLNE</sequence>
<organism evidence="2 3">
    <name type="scientific">Myroides odoratimimus</name>
    <dbReference type="NCBI Taxonomy" id="76832"/>
    <lineage>
        <taxon>Bacteria</taxon>
        <taxon>Pseudomonadati</taxon>
        <taxon>Bacteroidota</taxon>
        <taxon>Flavobacteriia</taxon>
        <taxon>Flavobacteriales</taxon>
        <taxon>Flavobacteriaceae</taxon>
        <taxon>Myroides</taxon>
    </lineage>
</organism>
<accession>A0AAI8C612</accession>
<keyword evidence="1" id="KW-1133">Transmembrane helix</keyword>
<dbReference type="AlphaFoldDB" id="A0AAI8C612"/>
<evidence type="ECO:0000313" key="2">
    <source>
        <dbReference type="EMBL" id="ALU26655.1"/>
    </source>
</evidence>